<dbReference type="InterPro" id="IPR051791">
    <property type="entry name" value="Pra-immunoreactive"/>
</dbReference>
<evidence type="ECO:0000259" key="7">
    <source>
        <dbReference type="Pfam" id="PF06271"/>
    </source>
</evidence>
<dbReference type="Pfam" id="PF06271">
    <property type="entry name" value="RDD"/>
    <property type="match status" value="1"/>
</dbReference>
<keyword evidence="4 6" id="KW-1133">Transmembrane helix</keyword>
<evidence type="ECO:0000256" key="1">
    <source>
        <dbReference type="ARBA" id="ARBA00004651"/>
    </source>
</evidence>
<dbReference type="AlphaFoldDB" id="A0A840GEX7"/>
<comment type="subcellular location">
    <subcellularLocation>
        <location evidence="1">Cell membrane</location>
        <topology evidence="1">Multi-pass membrane protein</topology>
    </subcellularLocation>
</comment>
<comment type="caution">
    <text evidence="8">The sequence shown here is derived from an EMBL/GenBank/DDBJ whole genome shotgun (WGS) entry which is preliminary data.</text>
</comment>
<dbReference type="InterPro" id="IPR010432">
    <property type="entry name" value="RDD"/>
</dbReference>
<organism evidence="8 9">
    <name type="scientific">Rhodocyclus tenuis</name>
    <name type="common">Rhodospirillum tenue</name>
    <dbReference type="NCBI Taxonomy" id="1066"/>
    <lineage>
        <taxon>Bacteria</taxon>
        <taxon>Pseudomonadati</taxon>
        <taxon>Pseudomonadota</taxon>
        <taxon>Betaproteobacteria</taxon>
        <taxon>Rhodocyclales</taxon>
        <taxon>Rhodocyclaceae</taxon>
        <taxon>Rhodocyclus</taxon>
    </lineage>
</organism>
<dbReference type="Proteomes" id="UP000587070">
    <property type="component" value="Unassembled WGS sequence"/>
</dbReference>
<evidence type="ECO:0000313" key="8">
    <source>
        <dbReference type="EMBL" id="MBB4246779.1"/>
    </source>
</evidence>
<protein>
    <submittedName>
        <fullName evidence="8">Putative RDD family membrane protein YckC</fullName>
    </submittedName>
</protein>
<dbReference type="GO" id="GO:0005886">
    <property type="term" value="C:plasma membrane"/>
    <property type="evidence" value="ECO:0007669"/>
    <property type="project" value="UniProtKB-SubCell"/>
</dbReference>
<evidence type="ECO:0000256" key="6">
    <source>
        <dbReference type="SAM" id="Phobius"/>
    </source>
</evidence>
<keyword evidence="2" id="KW-1003">Cell membrane</keyword>
<evidence type="ECO:0000313" key="9">
    <source>
        <dbReference type="Proteomes" id="UP000587070"/>
    </source>
</evidence>
<evidence type="ECO:0000256" key="4">
    <source>
        <dbReference type="ARBA" id="ARBA00022989"/>
    </source>
</evidence>
<gene>
    <name evidence="8" type="ORF">GGD90_001142</name>
</gene>
<dbReference type="PANTHER" id="PTHR36115">
    <property type="entry name" value="PROLINE-RICH ANTIGEN HOMOLOG-RELATED"/>
    <property type="match status" value="1"/>
</dbReference>
<evidence type="ECO:0000256" key="2">
    <source>
        <dbReference type="ARBA" id="ARBA00022475"/>
    </source>
</evidence>
<dbReference type="OrthoDB" id="5298807at2"/>
<evidence type="ECO:0000256" key="5">
    <source>
        <dbReference type="ARBA" id="ARBA00023136"/>
    </source>
</evidence>
<feature type="transmembrane region" description="Helical" evidence="6">
    <location>
        <begin position="52"/>
        <end position="70"/>
    </location>
</feature>
<dbReference type="RefSeq" id="WP_153115287.1">
    <property type="nucleotide sequence ID" value="NZ_JACIGE010000003.1"/>
</dbReference>
<sequence>MSNHANVPPAISRRLAGMAYETILLAAALLILMLLPHVLIGAFTHRLATPPVLQAHFFLSLLLYFGWFWTHGGQTLAMKTWRLQLNDVSGGPVRPGQALLRYCLSYPSLLLGGIGIFWALFDRDRQFLHDRLSGTRITLLPPAAKK</sequence>
<dbReference type="PANTHER" id="PTHR36115:SF10">
    <property type="entry name" value="RDD DOMAIN-CONTAINING PROTEIN"/>
    <property type="match status" value="1"/>
</dbReference>
<feature type="domain" description="RDD" evidence="7">
    <location>
        <begin position="9"/>
        <end position="134"/>
    </location>
</feature>
<keyword evidence="9" id="KW-1185">Reference proteome</keyword>
<name>A0A840GEX7_RHOTE</name>
<reference evidence="8 9" key="1">
    <citation type="submission" date="2020-08" db="EMBL/GenBank/DDBJ databases">
        <title>Genome sequencing of Purple Non-Sulfur Bacteria from various extreme environments.</title>
        <authorList>
            <person name="Mayer M."/>
        </authorList>
    </citation>
    <scope>NUCLEOTIDE SEQUENCE [LARGE SCALE GENOMIC DNA]</scope>
    <source>
        <strain evidence="8 9">2761</strain>
    </source>
</reference>
<keyword evidence="5 6" id="KW-0472">Membrane</keyword>
<dbReference type="EMBL" id="JACIGE010000003">
    <property type="protein sequence ID" value="MBB4246779.1"/>
    <property type="molecule type" value="Genomic_DNA"/>
</dbReference>
<feature type="transmembrane region" description="Helical" evidence="6">
    <location>
        <begin position="99"/>
        <end position="121"/>
    </location>
</feature>
<evidence type="ECO:0000256" key="3">
    <source>
        <dbReference type="ARBA" id="ARBA00022692"/>
    </source>
</evidence>
<accession>A0A840GEX7</accession>
<feature type="transmembrane region" description="Helical" evidence="6">
    <location>
        <begin position="20"/>
        <end position="40"/>
    </location>
</feature>
<proteinExistence type="predicted"/>
<keyword evidence="3 6" id="KW-0812">Transmembrane</keyword>